<feature type="transmembrane region" description="Helical" evidence="6">
    <location>
        <begin position="98"/>
        <end position="117"/>
    </location>
</feature>
<name>A0AAU9D468_9FUSO</name>
<keyword evidence="3 6" id="KW-0812">Transmembrane</keyword>
<protein>
    <submittedName>
        <fullName evidence="7">LPS export ABC transporter permease LptG</fullName>
    </submittedName>
</protein>
<dbReference type="AlphaFoldDB" id="A0AAU9D468"/>
<dbReference type="GO" id="GO:0015920">
    <property type="term" value="P:lipopolysaccharide transport"/>
    <property type="evidence" value="ECO:0007669"/>
    <property type="project" value="TreeGrafter"/>
</dbReference>
<comment type="subcellular location">
    <subcellularLocation>
        <location evidence="1">Cell membrane</location>
        <topology evidence="1">Multi-pass membrane protein</topology>
    </subcellularLocation>
</comment>
<feature type="transmembrane region" description="Helical" evidence="6">
    <location>
        <begin position="299"/>
        <end position="317"/>
    </location>
</feature>
<proteinExistence type="predicted"/>
<dbReference type="KEGG" id="haby:HLVA_13400"/>
<evidence type="ECO:0000256" key="2">
    <source>
        <dbReference type="ARBA" id="ARBA00022475"/>
    </source>
</evidence>
<keyword evidence="2" id="KW-1003">Cell membrane</keyword>
<dbReference type="Pfam" id="PF03739">
    <property type="entry name" value="LptF_LptG"/>
    <property type="match status" value="1"/>
</dbReference>
<dbReference type="PANTHER" id="PTHR33529">
    <property type="entry name" value="SLR0882 PROTEIN-RELATED"/>
    <property type="match status" value="1"/>
</dbReference>
<sequence length="356" mass="40006">MKKLDKYILKSFIKSFLLGVMAFLIIFILSEMFRIIGYIMDGKLTPIQGFILLLNGLPTVMINVIPLGVLLGGLMTVNKMATNLEIMALKTSGVSFKRIILAPVILSGLISIGLLWFNNNVVPNSNKKYRELKNNEVYNVKESRIKTDVFMKGQGNYLTYIRLVNGNNISDSEIVLLDNSFSKIEKIITVKRGKYNIKLKKWYFSRVKINDIINNKIETMGFYEPDFFKETPSDLLRDKVREKEMNISELKDAANFIKKTGGDVKKILVAMYKKMAYPFAALIMSFIGLSLGSRYIRGASAVSIGLSVVIGYIYYVVTATTEALGVGGFLSPMLSGWIPDILFLVLGISLVKISEY</sequence>
<keyword evidence="8" id="KW-1185">Reference proteome</keyword>
<feature type="transmembrane region" description="Helical" evidence="6">
    <location>
        <begin position="329"/>
        <end position="351"/>
    </location>
</feature>
<keyword evidence="5 6" id="KW-0472">Membrane</keyword>
<evidence type="ECO:0000256" key="4">
    <source>
        <dbReference type="ARBA" id="ARBA00022989"/>
    </source>
</evidence>
<dbReference type="Proteomes" id="UP001321582">
    <property type="component" value="Chromosome"/>
</dbReference>
<feature type="transmembrane region" description="Helical" evidence="6">
    <location>
        <begin position="50"/>
        <end position="77"/>
    </location>
</feature>
<dbReference type="GO" id="GO:0043190">
    <property type="term" value="C:ATP-binding cassette (ABC) transporter complex"/>
    <property type="evidence" value="ECO:0007669"/>
    <property type="project" value="TreeGrafter"/>
</dbReference>
<dbReference type="InterPro" id="IPR005495">
    <property type="entry name" value="LptG/LptF_permease"/>
</dbReference>
<dbReference type="EMBL" id="AP027059">
    <property type="protein sequence ID" value="BDU50771.1"/>
    <property type="molecule type" value="Genomic_DNA"/>
</dbReference>
<keyword evidence="4 6" id="KW-1133">Transmembrane helix</keyword>
<evidence type="ECO:0000256" key="5">
    <source>
        <dbReference type="ARBA" id="ARBA00023136"/>
    </source>
</evidence>
<reference evidence="7 8" key="1">
    <citation type="submission" date="2022-11" db="EMBL/GenBank/DDBJ databases">
        <title>Haliovirga abyssi gen. nov., sp. nov., a mesophilic fermentative bacterium isolated from the Iheya North hydrothermal field and the proposal of Haliovirgaceae fam. nov.</title>
        <authorList>
            <person name="Miyazaki U."/>
            <person name="Tame A."/>
            <person name="Miyazaki J."/>
            <person name="Takai K."/>
            <person name="Sawayama S."/>
            <person name="Kitajima M."/>
            <person name="Okamoto A."/>
            <person name="Nakagawa S."/>
        </authorList>
    </citation>
    <scope>NUCLEOTIDE SEQUENCE [LARGE SCALE GENOMIC DNA]</scope>
    <source>
        <strain evidence="7 8">IC12</strain>
    </source>
</reference>
<gene>
    <name evidence="7" type="ORF">HLVA_13400</name>
</gene>
<feature type="transmembrane region" description="Helical" evidence="6">
    <location>
        <begin position="275"/>
        <end position="292"/>
    </location>
</feature>
<evidence type="ECO:0000256" key="1">
    <source>
        <dbReference type="ARBA" id="ARBA00004651"/>
    </source>
</evidence>
<evidence type="ECO:0000313" key="7">
    <source>
        <dbReference type="EMBL" id="BDU50771.1"/>
    </source>
</evidence>
<evidence type="ECO:0000256" key="3">
    <source>
        <dbReference type="ARBA" id="ARBA00022692"/>
    </source>
</evidence>
<accession>A0AAU9D468</accession>
<dbReference type="RefSeq" id="WP_307903627.1">
    <property type="nucleotide sequence ID" value="NZ_AP027059.1"/>
</dbReference>
<feature type="transmembrane region" description="Helical" evidence="6">
    <location>
        <begin position="12"/>
        <end position="30"/>
    </location>
</feature>
<evidence type="ECO:0000313" key="8">
    <source>
        <dbReference type="Proteomes" id="UP001321582"/>
    </source>
</evidence>
<organism evidence="7 8">
    <name type="scientific">Haliovirga abyssi</name>
    <dbReference type="NCBI Taxonomy" id="2996794"/>
    <lineage>
        <taxon>Bacteria</taxon>
        <taxon>Fusobacteriati</taxon>
        <taxon>Fusobacteriota</taxon>
        <taxon>Fusobacteriia</taxon>
        <taxon>Fusobacteriales</taxon>
        <taxon>Haliovirgaceae</taxon>
        <taxon>Haliovirga</taxon>
    </lineage>
</organism>
<dbReference type="PANTHER" id="PTHR33529:SF8">
    <property type="entry name" value="PERMEASE, YJGP_YJGQ FAMILY"/>
    <property type="match status" value="1"/>
</dbReference>
<evidence type="ECO:0000256" key="6">
    <source>
        <dbReference type="SAM" id="Phobius"/>
    </source>
</evidence>